<dbReference type="Proteomes" id="UP000662914">
    <property type="component" value="Chromosome"/>
</dbReference>
<evidence type="ECO:0000313" key="3">
    <source>
        <dbReference type="Proteomes" id="UP000662914"/>
    </source>
</evidence>
<evidence type="ECO:0000313" key="2">
    <source>
        <dbReference type="EMBL" id="BBO19411.1"/>
    </source>
</evidence>
<feature type="region of interest" description="Disordered" evidence="1">
    <location>
        <begin position="53"/>
        <end position="72"/>
    </location>
</feature>
<organism evidence="2 3">
    <name type="scientific">Candidatus Desulfobacillus denitrificans</name>
    <dbReference type="NCBI Taxonomy" id="2608985"/>
    <lineage>
        <taxon>Bacteria</taxon>
        <taxon>Pseudomonadati</taxon>
        <taxon>Pseudomonadota</taxon>
        <taxon>Betaproteobacteria</taxon>
        <taxon>Candidatus Desulfobacillus</taxon>
    </lineage>
</organism>
<accession>A0A809S1K0</accession>
<dbReference type="EMBL" id="AP021857">
    <property type="protein sequence ID" value="BBO19411.1"/>
    <property type="molecule type" value="Genomic_DNA"/>
</dbReference>
<protein>
    <submittedName>
        <fullName evidence="2">Uncharacterized protein</fullName>
    </submittedName>
</protein>
<proteinExistence type="predicted"/>
<name>A0A809S1K0_9PROT</name>
<dbReference type="KEGG" id="ddz:DSYM_01100"/>
<evidence type="ECO:0000256" key="1">
    <source>
        <dbReference type="SAM" id="MobiDB-lite"/>
    </source>
</evidence>
<dbReference type="AlphaFoldDB" id="A0A809S1K0"/>
<gene>
    <name evidence="2" type="ORF">DSYM_01100</name>
</gene>
<reference evidence="2" key="1">
    <citation type="journal article" name="DNA Res.">
        <title>The physiological potential of anammox bacteria as revealed by their core genome structure.</title>
        <authorList>
            <person name="Okubo T."/>
            <person name="Toyoda A."/>
            <person name="Fukuhara K."/>
            <person name="Uchiyama I."/>
            <person name="Harigaya Y."/>
            <person name="Kuroiwa M."/>
            <person name="Suzuki T."/>
            <person name="Murakami Y."/>
            <person name="Suwa Y."/>
            <person name="Takami H."/>
        </authorList>
    </citation>
    <scope>NUCLEOTIDE SEQUENCE</scope>
    <source>
        <strain evidence="2">317325-3</strain>
    </source>
</reference>
<sequence length="72" mass="7631">MELSENWVPALAEELARPNTITGSAHCRNLAHAHPPDRSGLWIRPPSFAFGNPAASLPSGSDRASLARGLSV</sequence>